<dbReference type="Pfam" id="PF23469">
    <property type="entry name" value="KH_12"/>
    <property type="match status" value="1"/>
</dbReference>
<dbReference type="VEuPathDB" id="FungiDB:EMCG_08994"/>
<feature type="domain" description="K Homology" evidence="3">
    <location>
        <begin position="234"/>
        <end position="321"/>
    </location>
</feature>
<dbReference type="FunFam" id="3.30.1370.10:FF:000037">
    <property type="entry name" value="KH domain protein"/>
    <property type="match status" value="1"/>
</dbReference>
<feature type="compositionally biased region" description="Basic and acidic residues" evidence="2">
    <location>
        <begin position="1"/>
        <end position="30"/>
    </location>
</feature>
<feature type="compositionally biased region" description="Pro residues" evidence="2">
    <location>
        <begin position="446"/>
        <end position="486"/>
    </location>
</feature>
<dbReference type="PANTHER" id="PTHR15744:SF0">
    <property type="entry name" value="KH HOMOLOGY DOMAIN-CONTAINING PROTEIN 4"/>
    <property type="match status" value="1"/>
</dbReference>
<dbReference type="Proteomes" id="UP000034164">
    <property type="component" value="Unassembled WGS sequence"/>
</dbReference>
<dbReference type="EMBL" id="LCZI01000694">
    <property type="protein sequence ID" value="KKZ65174.1"/>
    <property type="molecule type" value="Genomic_DNA"/>
</dbReference>
<dbReference type="OrthoDB" id="397265at2759"/>
<dbReference type="SMART" id="SM00322">
    <property type="entry name" value="KH"/>
    <property type="match status" value="1"/>
</dbReference>
<dbReference type="InterPro" id="IPR056149">
    <property type="entry name" value="PRP5/DDX46/KHDC4_KH"/>
</dbReference>
<dbReference type="SUPFAM" id="SSF54791">
    <property type="entry name" value="Eukaryotic type KH-domain (KH-domain type I)"/>
    <property type="match status" value="2"/>
</dbReference>
<name>A0A0G2J3N9_9EURO</name>
<comment type="caution">
    <text evidence="4">The sequence shown here is derived from an EMBL/GenBank/DDBJ whole genome shotgun (WGS) entry which is preliminary data.</text>
</comment>
<dbReference type="InterPro" id="IPR036612">
    <property type="entry name" value="KH_dom_type_1_sf"/>
</dbReference>
<dbReference type="PROSITE" id="PS50084">
    <property type="entry name" value="KH_TYPE_1"/>
    <property type="match status" value="1"/>
</dbReference>
<evidence type="ECO:0000259" key="3">
    <source>
        <dbReference type="SMART" id="SM00322"/>
    </source>
</evidence>
<feature type="region of interest" description="Disordered" evidence="2">
    <location>
        <begin position="1"/>
        <end position="75"/>
    </location>
</feature>
<dbReference type="InterPro" id="IPR047890">
    <property type="entry name" value="KHDC4_KH-I_first"/>
</dbReference>
<evidence type="ECO:0000256" key="1">
    <source>
        <dbReference type="PROSITE-ProRule" id="PRU00117"/>
    </source>
</evidence>
<reference evidence="5" key="1">
    <citation type="journal article" date="2015" name="PLoS Genet.">
        <title>The dynamic genome and transcriptome of the human fungal pathogen Blastomyces and close relative Emmonsia.</title>
        <authorList>
            <person name="Munoz J.F."/>
            <person name="Gauthier G.M."/>
            <person name="Desjardins C.A."/>
            <person name="Gallo J.E."/>
            <person name="Holder J."/>
            <person name="Sullivan T.D."/>
            <person name="Marty A.J."/>
            <person name="Carmen J.C."/>
            <person name="Chen Z."/>
            <person name="Ding L."/>
            <person name="Gujja S."/>
            <person name="Magrini V."/>
            <person name="Misas E."/>
            <person name="Mitreva M."/>
            <person name="Priest M."/>
            <person name="Saif S."/>
            <person name="Whiston E.A."/>
            <person name="Young S."/>
            <person name="Zeng Q."/>
            <person name="Goldman W.E."/>
            <person name="Mardis E.R."/>
            <person name="Taylor J.W."/>
            <person name="McEwen J.G."/>
            <person name="Clay O.K."/>
            <person name="Klein B.S."/>
            <person name="Cuomo C.A."/>
        </authorList>
    </citation>
    <scope>NUCLEOTIDE SEQUENCE [LARGE SCALE GENOMIC DNA]</scope>
    <source>
        <strain evidence="5">UAMH 3008</strain>
    </source>
</reference>
<dbReference type="GO" id="GO:0003723">
    <property type="term" value="F:RNA binding"/>
    <property type="evidence" value="ECO:0007669"/>
    <property type="project" value="UniProtKB-UniRule"/>
</dbReference>
<dbReference type="FunFam" id="3.30.1370.10:FF:000051">
    <property type="entry name" value="Putative kh domain-containing protein"/>
    <property type="match status" value="1"/>
</dbReference>
<dbReference type="InterPro" id="IPR031121">
    <property type="entry name" value="RIK/BLOM7"/>
</dbReference>
<gene>
    <name evidence="4" type="ORF">EMCG_08994</name>
</gene>
<feature type="compositionally biased region" description="Gly residues" evidence="2">
    <location>
        <begin position="341"/>
        <end position="352"/>
    </location>
</feature>
<accession>A0A0G2J3N9</accession>
<dbReference type="InterPro" id="IPR055256">
    <property type="entry name" value="KH_1_KHDC4/BBP-like"/>
</dbReference>
<dbReference type="InterPro" id="IPR004087">
    <property type="entry name" value="KH_dom"/>
</dbReference>
<feature type="compositionally biased region" description="Low complexity" evidence="2">
    <location>
        <begin position="386"/>
        <end position="401"/>
    </location>
</feature>
<evidence type="ECO:0000256" key="2">
    <source>
        <dbReference type="SAM" id="MobiDB-lite"/>
    </source>
</evidence>
<proteinExistence type="predicted"/>
<feature type="compositionally biased region" description="Gly residues" evidence="2">
    <location>
        <begin position="359"/>
        <end position="371"/>
    </location>
</feature>
<dbReference type="GO" id="GO:0005634">
    <property type="term" value="C:nucleus"/>
    <property type="evidence" value="ECO:0007669"/>
    <property type="project" value="InterPro"/>
</dbReference>
<keyword evidence="1" id="KW-0694">RNA-binding</keyword>
<feature type="region of interest" description="Disordered" evidence="2">
    <location>
        <begin position="441"/>
        <end position="493"/>
    </location>
</feature>
<dbReference type="CDD" id="cd22386">
    <property type="entry name" value="KH-I_KHDC4_rpt2"/>
    <property type="match status" value="1"/>
</dbReference>
<dbReference type="Pfam" id="PF22675">
    <property type="entry name" value="KH-I_KHDC4-BBP"/>
    <property type="match status" value="1"/>
</dbReference>
<feature type="compositionally biased region" description="Low complexity" evidence="2">
    <location>
        <begin position="64"/>
        <end position="75"/>
    </location>
</feature>
<dbReference type="Gene3D" id="3.30.1370.10">
    <property type="entry name" value="K Homology domain, type 1"/>
    <property type="match status" value="2"/>
</dbReference>
<feature type="region of interest" description="Disordered" evidence="2">
    <location>
        <begin position="89"/>
        <end position="118"/>
    </location>
</feature>
<dbReference type="PANTHER" id="PTHR15744">
    <property type="entry name" value="BLOM7"/>
    <property type="match status" value="1"/>
</dbReference>
<dbReference type="CDD" id="cd22385">
    <property type="entry name" value="KH-I_KHDC4_rpt1"/>
    <property type="match status" value="1"/>
</dbReference>
<evidence type="ECO:0000313" key="4">
    <source>
        <dbReference type="EMBL" id="KKZ65174.1"/>
    </source>
</evidence>
<feature type="compositionally biased region" description="Low complexity" evidence="2">
    <location>
        <begin position="98"/>
        <end position="111"/>
    </location>
</feature>
<organism evidence="4 5">
    <name type="scientific">[Emmonsia] crescens</name>
    <dbReference type="NCBI Taxonomy" id="73230"/>
    <lineage>
        <taxon>Eukaryota</taxon>
        <taxon>Fungi</taxon>
        <taxon>Dikarya</taxon>
        <taxon>Ascomycota</taxon>
        <taxon>Pezizomycotina</taxon>
        <taxon>Eurotiomycetes</taxon>
        <taxon>Eurotiomycetidae</taxon>
        <taxon>Onygenales</taxon>
        <taxon>Ajellomycetaceae</taxon>
        <taxon>Emergomyces</taxon>
    </lineage>
</organism>
<evidence type="ECO:0000313" key="5">
    <source>
        <dbReference type="Proteomes" id="UP000034164"/>
    </source>
</evidence>
<protein>
    <recommendedName>
        <fullName evidence="3">K Homology domain-containing protein</fullName>
    </recommendedName>
</protein>
<feature type="compositionally biased region" description="Basic and acidic residues" evidence="2">
    <location>
        <begin position="39"/>
        <end position="63"/>
    </location>
</feature>
<dbReference type="AlphaFoldDB" id="A0A0G2J3N9"/>
<feature type="region of interest" description="Disordered" evidence="2">
    <location>
        <begin position="329"/>
        <end position="401"/>
    </location>
</feature>
<dbReference type="InterPro" id="IPR047889">
    <property type="entry name" value="KHDC4_KH-I_second"/>
</dbReference>
<sequence>MADSERRAKRSRFDQTEAEPRRQSRFDRRSRSPSARNSDSARERSPLSREPRSPGNDDKRKSASADPTAAAAAAAAKINAELQAKKGYQHMNVPPIRSTASPAAKSTSPGAEGAGNVNGEVYMADGDYIKDIEVNDLRNRYTLTKGATQRMIKEETGADVTTRGSYFPDKSMATAANPPLYLHVTSTTKEGLDKAIAKIEELMKQELPNLVDERRFRRREPEQQVERDEYGRRKWPEERIPVDLEPIPGFNLRAQVVGQGGAYVKHIQQETRCRVQIKGRGSGFTEHGTGRESDEPMYLHVAGPDPKEVQNAKSLCEDLLANVREQYERFKEQPPPPQRSYGGGGHHGGGYGQRERSHYGGGSYGGGGGGNYANYSSPQTPMSPSANATPGTDAGATAQATPATGHSLADYSRMYSQYVAGQDPYAAWGGYQNYVAYYQQYYQQQQPPPPPPPQSSAPPPPPPPASEAPPPPPPPGAGSPPPPPPSSGGYNAV</sequence>